<comment type="caution">
    <text evidence="1">The sequence shown here is derived from an EMBL/GenBank/DDBJ whole genome shotgun (WGS) entry which is preliminary data.</text>
</comment>
<accession>A0A7C4JLZ7</accession>
<proteinExistence type="predicted"/>
<gene>
    <name evidence="1" type="ORF">ENU20_04910</name>
</gene>
<evidence type="ECO:0000313" key="1">
    <source>
        <dbReference type="EMBL" id="HGQ74396.1"/>
    </source>
</evidence>
<reference evidence="1" key="1">
    <citation type="journal article" date="2020" name="mSystems">
        <title>Genome- and Community-Level Interaction Insights into Carbon Utilization and Element Cycling Functions of Hydrothermarchaeota in Hydrothermal Sediment.</title>
        <authorList>
            <person name="Zhou Z."/>
            <person name="Liu Y."/>
            <person name="Xu W."/>
            <person name="Pan J."/>
            <person name="Luo Z.H."/>
            <person name="Li M."/>
        </authorList>
    </citation>
    <scope>NUCLEOTIDE SEQUENCE [LARGE SCALE GENOMIC DNA]</scope>
    <source>
        <strain evidence="1">SpSt-648</strain>
    </source>
</reference>
<name>A0A7C4JLZ7_STAMA</name>
<organism evidence="1">
    <name type="scientific">Staphylothermus marinus</name>
    <dbReference type="NCBI Taxonomy" id="2280"/>
    <lineage>
        <taxon>Archaea</taxon>
        <taxon>Thermoproteota</taxon>
        <taxon>Thermoprotei</taxon>
        <taxon>Desulfurococcales</taxon>
        <taxon>Desulfurococcaceae</taxon>
        <taxon>Staphylothermus</taxon>
    </lineage>
</organism>
<protein>
    <submittedName>
        <fullName evidence="1">Uncharacterized protein</fullName>
    </submittedName>
</protein>
<dbReference type="EMBL" id="DTBP01000043">
    <property type="protein sequence ID" value="HGQ74396.1"/>
    <property type="molecule type" value="Genomic_DNA"/>
</dbReference>
<sequence>MIKNNENEKEIYDIIASLPLDFKKISLLNDSVFEAQLLLRSRFVTKIELDFSKFLNIKEYNKYGEILLITEVEGKRFVVYIEGDKISSVAYSEPKSGYRYAGVRALALLLQLLKLKPISFKMFELMKEYDDKTREVPHKIVKKSVQKVESVPVLGKRDFDKPVSVLFAEKLSEFQKKARALVEELSNTYGCQLIDFKLMLSKGVIIIEISVKKKLLSKCKADDLRKNIMKDLELLLNMHDLAFPIRVEVSIRK</sequence>
<dbReference type="AlphaFoldDB" id="A0A7C4JLZ7"/>